<comment type="function">
    <text evidence="15">Poorly processive, error-prone DNA polymerase involved in untargeted mutagenesis. Copies undamaged DNA at stalled replication forks, which arise in vivo from mismatched or misaligned primer ends. These misaligned primers can be extended by PolIV. Exhibits no 3'-5' exonuclease (proofreading) activity. May be involved in translesional synthesis, in conjunction with the beta clamp from PolIII.</text>
</comment>
<dbReference type="HAMAP" id="MF_01113">
    <property type="entry name" value="DNApol_IV"/>
    <property type="match status" value="1"/>
</dbReference>
<evidence type="ECO:0000256" key="14">
    <source>
        <dbReference type="ARBA" id="ARBA00049244"/>
    </source>
</evidence>
<dbReference type="InterPro" id="IPR043128">
    <property type="entry name" value="Rev_trsase/Diguanyl_cyclase"/>
</dbReference>
<dbReference type="Pfam" id="PF11799">
    <property type="entry name" value="IMS_C"/>
    <property type="match status" value="1"/>
</dbReference>
<dbReference type="Gene3D" id="1.10.150.20">
    <property type="entry name" value="5' to 3' exonuclease, C-terminal subdomain"/>
    <property type="match status" value="1"/>
</dbReference>
<dbReference type="PANTHER" id="PTHR11076:SF33">
    <property type="entry name" value="DNA POLYMERASE KAPPA"/>
    <property type="match status" value="1"/>
</dbReference>
<dbReference type="Pfam" id="PF00817">
    <property type="entry name" value="IMS"/>
    <property type="match status" value="1"/>
</dbReference>
<dbReference type="Gene3D" id="3.40.1170.60">
    <property type="match status" value="1"/>
</dbReference>
<comment type="subcellular location">
    <subcellularLocation>
        <location evidence="1 15">Cytoplasm</location>
    </subcellularLocation>
</comment>
<dbReference type="InterPro" id="IPR043502">
    <property type="entry name" value="DNA/RNA_pol_sf"/>
</dbReference>
<evidence type="ECO:0000256" key="3">
    <source>
        <dbReference type="ARBA" id="ARBA00022457"/>
    </source>
</evidence>
<keyword evidence="18" id="KW-1185">Reference proteome</keyword>
<evidence type="ECO:0000256" key="11">
    <source>
        <dbReference type="ARBA" id="ARBA00022932"/>
    </source>
</evidence>
<evidence type="ECO:0000256" key="4">
    <source>
        <dbReference type="ARBA" id="ARBA00022490"/>
    </source>
</evidence>
<organism evidence="17 18">
    <name type="scientific">Mucilaginibacter boryungensis</name>
    <dbReference type="NCBI Taxonomy" id="768480"/>
    <lineage>
        <taxon>Bacteria</taxon>
        <taxon>Pseudomonadati</taxon>
        <taxon>Bacteroidota</taxon>
        <taxon>Sphingobacteriia</taxon>
        <taxon>Sphingobacteriales</taxon>
        <taxon>Sphingobacteriaceae</taxon>
        <taxon>Mucilaginibacter</taxon>
    </lineage>
</organism>
<dbReference type="InterPro" id="IPR050116">
    <property type="entry name" value="DNA_polymerase-Y"/>
</dbReference>
<evidence type="ECO:0000256" key="7">
    <source>
        <dbReference type="ARBA" id="ARBA00022705"/>
    </source>
</evidence>
<feature type="binding site" evidence="15">
    <location>
        <position position="173"/>
    </location>
    <ligand>
        <name>Mg(2+)</name>
        <dbReference type="ChEBI" id="CHEBI:18420"/>
    </ligand>
</feature>
<evidence type="ECO:0000256" key="12">
    <source>
        <dbReference type="ARBA" id="ARBA00023125"/>
    </source>
</evidence>
<keyword evidence="11 15" id="KW-0239">DNA-directed DNA polymerase</keyword>
<reference evidence="17 18" key="1">
    <citation type="submission" date="2020-10" db="EMBL/GenBank/DDBJ databases">
        <title>Mucilaginibacter mali sp. nov., isolated from rhizosphere soil of apple orchard.</title>
        <authorList>
            <person name="Lee J.-S."/>
            <person name="Kim H.S."/>
            <person name="Kim J.-S."/>
        </authorList>
    </citation>
    <scope>NUCLEOTIDE SEQUENCE [LARGE SCALE GENOMIC DNA]</scope>
    <source>
        <strain evidence="17 18">KCTC 23157</strain>
    </source>
</reference>
<evidence type="ECO:0000256" key="13">
    <source>
        <dbReference type="ARBA" id="ARBA00023204"/>
    </source>
</evidence>
<evidence type="ECO:0000259" key="16">
    <source>
        <dbReference type="PROSITE" id="PS50173"/>
    </source>
</evidence>
<evidence type="ECO:0000256" key="10">
    <source>
        <dbReference type="ARBA" id="ARBA00022842"/>
    </source>
</evidence>
<evidence type="ECO:0000256" key="8">
    <source>
        <dbReference type="ARBA" id="ARBA00022723"/>
    </source>
</evidence>
<evidence type="ECO:0000256" key="15">
    <source>
        <dbReference type="HAMAP-Rule" id="MF_01113"/>
    </source>
</evidence>
<feature type="site" description="Substrate discrimination" evidence="15">
    <location>
        <position position="84"/>
    </location>
</feature>
<dbReference type="InterPro" id="IPR022880">
    <property type="entry name" value="DNApol_IV"/>
</dbReference>
<keyword evidence="9 15" id="KW-0227">DNA damage</keyword>
<keyword evidence="12 15" id="KW-0238">DNA-binding</keyword>
<evidence type="ECO:0000313" key="18">
    <source>
        <dbReference type="Proteomes" id="UP000632774"/>
    </source>
</evidence>
<dbReference type="PROSITE" id="PS50173">
    <property type="entry name" value="UMUC"/>
    <property type="match status" value="1"/>
</dbReference>
<dbReference type="CDD" id="cd03586">
    <property type="entry name" value="PolY_Pol_IV_kappa"/>
    <property type="match status" value="1"/>
</dbReference>
<dbReference type="InterPro" id="IPR001126">
    <property type="entry name" value="UmuC"/>
</dbReference>
<dbReference type="GO" id="GO:0003887">
    <property type="term" value="F:DNA-directed DNA polymerase activity"/>
    <property type="evidence" value="ECO:0007669"/>
    <property type="project" value="UniProtKB-EC"/>
</dbReference>
<keyword evidence="6 15" id="KW-0548">Nucleotidyltransferase</keyword>
<comment type="similarity">
    <text evidence="2 15">Belongs to the DNA polymerase type-Y family.</text>
</comment>
<keyword evidence="5 15" id="KW-0808">Transferase</keyword>
<dbReference type="EMBL" id="JADFFM010000001">
    <property type="protein sequence ID" value="MBE9666032.1"/>
    <property type="molecule type" value="Genomic_DNA"/>
</dbReference>
<accession>A0ABR9XF63</accession>
<comment type="caution">
    <text evidence="17">The sequence shown here is derived from an EMBL/GenBank/DDBJ whole genome shotgun (WGS) entry which is preliminary data.</text>
</comment>
<dbReference type="InterPro" id="IPR053848">
    <property type="entry name" value="IMS_HHH_1"/>
</dbReference>
<dbReference type="Gene3D" id="3.30.1490.100">
    <property type="entry name" value="DNA polymerase, Y-family, little finger domain"/>
    <property type="match status" value="1"/>
</dbReference>
<gene>
    <name evidence="15 17" type="primary">dinB</name>
    <name evidence="17" type="ORF">IRJ18_06635</name>
</gene>
<feature type="domain" description="UmuC" evidence="16">
    <location>
        <begin position="75"/>
        <end position="254"/>
    </location>
</feature>
<proteinExistence type="inferred from homology"/>
<keyword evidence="4 15" id="KW-0963">Cytoplasm</keyword>
<dbReference type="NCBIfam" id="NF002677">
    <property type="entry name" value="PRK02406.1"/>
    <property type="match status" value="1"/>
</dbReference>
<keyword evidence="10 15" id="KW-0460">Magnesium</keyword>
<keyword evidence="3 15" id="KW-0515">Mutator protein</keyword>
<feature type="active site" evidence="15">
    <location>
        <position position="174"/>
    </location>
</feature>
<comment type="subunit">
    <text evidence="15">Monomer.</text>
</comment>
<protein>
    <recommendedName>
        <fullName evidence="15">DNA polymerase IV</fullName>
        <shortName evidence="15">Pol IV</shortName>
        <ecNumber evidence="15">2.7.7.7</ecNumber>
    </recommendedName>
</protein>
<dbReference type="Proteomes" id="UP000632774">
    <property type="component" value="Unassembled WGS sequence"/>
</dbReference>
<dbReference type="PANTHER" id="PTHR11076">
    <property type="entry name" value="DNA REPAIR POLYMERASE UMUC / TRANSFERASE FAMILY MEMBER"/>
    <property type="match status" value="1"/>
</dbReference>
<dbReference type="SUPFAM" id="SSF56672">
    <property type="entry name" value="DNA/RNA polymerases"/>
    <property type="match status" value="1"/>
</dbReference>
<dbReference type="Gene3D" id="3.30.70.270">
    <property type="match status" value="1"/>
</dbReference>
<evidence type="ECO:0000256" key="1">
    <source>
        <dbReference type="ARBA" id="ARBA00004496"/>
    </source>
</evidence>
<feature type="binding site" evidence="15">
    <location>
        <position position="79"/>
    </location>
    <ligand>
        <name>Mg(2+)</name>
        <dbReference type="ChEBI" id="CHEBI:18420"/>
    </ligand>
</feature>
<name>A0ABR9XF63_9SPHI</name>
<evidence type="ECO:0000256" key="6">
    <source>
        <dbReference type="ARBA" id="ARBA00022695"/>
    </source>
</evidence>
<evidence type="ECO:0000313" key="17">
    <source>
        <dbReference type="EMBL" id="MBE9666032.1"/>
    </source>
</evidence>
<dbReference type="InterPro" id="IPR036775">
    <property type="entry name" value="DNA_pol_Y-fam_lit_finger_sf"/>
</dbReference>
<sequence>MGRRVHPREIAYYPCRGPFITANIVDHIFRWCNQHQVIGVSIHISQFYRVLKLLIFLVNINYFFHFCLVEFKRHIVHIDLDSFFVSVERKFNPSLIGKPVLIGGSADRGVVASCSYEARKFGIHSAMPMKTAMRLCPHAIIVRGTHGRYGEASREVTQIIHDTVPLYQKTSVDEFYIDLTGMDRFYDCYKFAGELRQKVIKTTGLPISFGLSSGKTVSKMATNQAKPNGQLFVPHGKEKEFLAPLSIRKIPMLGEKTCQKLYAYGIEKIGDLQKVNLKFLEAVFGKAGLFIYEKAHGIDHSEIIPHSDRKSISTEHTFNTNVSEQRTLETILISMTEELAGKLRRENKVASCLAIKVRYANFETHTIQEKIPLTAAEHILLPGVKNLLKKAWNGHRPIRLIGVKLSNLCTGSYQINLFEDNEERIKLYQAMDRINFKFGDKTICRAAGMEIGTRNFNPFLRD</sequence>
<comment type="cofactor">
    <cofactor evidence="15">
        <name>Mg(2+)</name>
        <dbReference type="ChEBI" id="CHEBI:18420"/>
    </cofactor>
    <text evidence="15">Binds 2 magnesium ions per subunit.</text>
</comment>
<evidence type="ECO:0000256" key="5">
    <source>
        <dbReference type="ARBA" id="ARBA00022679"/>
    </source>
</evidence>
<keyword evidence="13 15" id="KW-0234">DNA repair</keyword>
<dbReference type="SUPFAM" id="SSF100879">
    <property type="entry name" value="Lesion bypass DNA polymerase (Y-family), little finger domain"/>
    <property type="match status" value="1"/>
</dbReference>
<evidence type="ECO:0000256" key="2">
    <source>
        <dbReference type="ARBA" id="ARBA00010945"/>
    </source>
</evidence>
<evidence type="ECO:0000256" key="9">
    <source>
        <dbReference type="ARBA" id="ARBA00022763"/>
    </source>
</evidence>
<dbReference type="Pfam" id="PF21999">
    <property type="entry name" value="IMS_HHH_1"/>
    <property type="match status" value="1"/>
</dbReference>
<dbReference type="EC" id="2.7.7.7" evidence="15"/>
<keyword evidence="7 15" id="KW-0235">DNA replication</keyword>
<comment type="catalytic activity">
    <reaction evidence="14 15">
        <text>DNA(n) + a 2'-deoxyribonucleoside 5'-triphosphate = DNA(n+1) + diphosphate</text>
        <dbReference type="Rhea" id="RHEA:22508"/>
        <dbReference type="Rhea" id="RHEA-COMP:17339"/>
        <dbReference type="Rhea" id="RHEA-COMP:17340"/>
        <dbReference type="ChEBI" id="CHEBI:33019"/>
        <dbReference type="ChEBI" id="CHEBI:61560"/>
        <dbReference type="ChEBI" id="CHEBI:173112"/>
        <dbReference type="EC" id="2.7.7.7"/>
    </reaction>
</comment>
<dbReference type="InterPro" id="IPR017961">
    <property type="entry name" value="DNA_pol_Y-fam_little_finger"/>
</dbReference>
<keyword evidence="8 15" id="KW-0479">Metal-binding</keyword>